<dbReference type="Pfam" id="PF17102">
    <property type="entry name" value="Stealth_CR3"/>
    <property type="match status" value="1"/>
</dbReference>
<dbReference type="PANTHER" id="PTHR24045">
    <property type="match status" value="1"/>
</dbReference>
<evidence type="ECO:0000256" key="2">
    <source>
        <dbReference type="ARBA" id="ARBA00022679"/>
    </source>
</evidence>
<evidence type="ECO:0000256" key="3">
    <source>
        <dbReference type="ARBA" id="ARBA00023169"/>
    </source>
</evidence>
<evidence type="ECO:0000313" key="7">
    <source>
        <dbReference type="EMBL" id="PLW84721.1"/>
    </source>
</evidence>
<organism evidence="7 8">
    <name type="scientific">Halioglobus japonicus</name>
    <dbReference type="NCBI Taxonomy" id="930805"/>
    <lineage>
        <taxon>Bacteria</taxon>
        <taxon>Pseudomonadati</taxon>
        <taxon>Pseudomonadota</taxon>
        <taxon>Gammaproteobacteria</taxon>
        <taxon>Cellvibrionales</taxon>
        <taxon>Halieaceae</taxon>
        <taxon>Halioglobus</taxon>
    </lineage>
</organism>
<evidence type="ECO:0000313" key="8">
    <source>
        <dbReference type="Proteomes" id="UP000235162"/>
    </source>
</evidence>
<dbReference type="GO" id="GO:0016772">
    <property type="term" value="F:transferase activity, transferring phosphorus-containing groups"/>
    <property type="evidence" value="ECO:0007669"/>
    <property type="project" value="InterPro"/>
</dbReference>
<dbReference type="EMBL" id="PKUR01000005">
    <property type="protein sequence ID" value="PLW84721.1"/>
    <property type="molecule type" value="Genomic_DNA"/>
</dbReference>
<proteinExistence type="inferred from homology"/>
<dbReference type="InterPro" id="IPR031358">
    <property type="entry name" value="Stealth_CR1"/>
</dbReference>
<dbReference type="Pfam" id="PF11380">
    <property type="entry name" value="Stealth_CR2"/>
    <property type="match status" value="1"/>
</dbReference>
<comment type="caution">
    <text evidence="7">The sequence shown here is derived from an EMBL/GenBank/DDBJ whole genome shotgun (WGS) entry which is preliminary data.</text>
</comment>
<dbReference type="InterPro" id="IPR031357">
    <property type="entry name" value="Stealth_CR3"/>
</dbReference>
<keyword evidence="3" id="KW-0270">Exopolysaccharide synthesis</keyword>
<feature type="domain" description="Stealth protein CR1 conserved region 1" evidence="5">
    <location>
        <begin position="4"/>
        <end position="20"/>
    </location>
</feature>
<comment type="similarity">
    <text evidence="1">Belongs to the stealth family.</text>
</comment>
<dbReference type="InterPro" id="IPR021520">
    <property type="entry name" value="Stealth_CR2"/>
</dbReference>
<dbReference type="InterPro" id="IPR047141">
    <property type="entry name" value="Stealth"/>
</dbReference>
<accession>A0AAP8SLU3</accession>
<name>A0AAP8SLU3_9GAMM</name>
<evidence type="ECO:0000259" key="6">
    <source>
        <dbReference type="Pfam" id="PF17102"/>
    </source>
</evidence>
<gene>
    <name evidence="7" type="ORF">C0029_17100</name>
</gene>
<feature type="domain" description="Stealth protein CR2 conserved region 2" evidence="4">
    <location>
        <begin position="45"/>
        <end position="148"/>
    </location>
</feature>
<keyword evidence="8" id="KW-1185">Reference proteome</keyword>
<dbReference type="RefSeq" id="WP_084200996.1">
    <property type="nucleotide sequence ID" value="NZ_BMYL01000006.1"/>
</dbReference>
<dbReference type="Pfam" id="PF17101">
    <property type="entry name" value="Stealth_CR1"/>
    <property type="match status" value="1"/>
</dbReference>
<dbReference type="PANTHER" id="PTHR24045:SF0">
    <property type="entry name" value="N-ACETYLGLUCOSAMINE-1-PHOSPHOTRANSFERASE SUBUNITS ALPHA_BETA"/>
    <property type="match status" value="1"/>
</dbReference>
<dbReference type="KEGG" id="hja:BST95_19260"/>
<evidence type="ECO:0008006" key="9">
    <source>
        <dbReference type="Google" id="ProtNLM"/>
    </source>
</evidence>
<evidence type="ECO:0000256" key="1">
    <source>
        <dbReference type="ARBA" id="ARBA00007583"/>
    </source>
</evidence>
<dbReference type="Proteomes" id="UP000235162">
    <property type="component" value="Unassembled WGS sequence"/>
</dbReference>
<evidence type="ECO:0000259" key="5">
    <source>
        <dbReference type="Pfam" id="PF17101"/>
    </source>
</evidence>
<feature type="domain" description="Stealth protein CR3 conserved region 3" evidence="6">
    <location>
        <begin position="193"/>
        <end position="240"/>
    </location>
</feature>
<protein>
    <recommendedName>
        <fullName evidence="9">Capsular polysaccharide phosphotransferase SacB</fullName>
    </recommendedName>
</protein>
<evidence type="ECO:0000259" key="4">
    <source>
        <dbReference type="Pfam" id="PF11380"/>
    </source>
</evidence>
<reference evidence="7 8" key="1">
    <citation type="submission" date="2018-01" db="EMBL/GenBank/DDBJ databases">
        <title>The draft genome sequence of Halioglobus japonicus S1-36.</title>
        <authorList>
            <person name="Du Z.-J."/>
            <person name="Shi M.-J."/>
        </authorList>
    </citation>
    <scope>NUCLEOTIDE SEQUENCE [LARGE SCALE GENOMIC DNA]</scope>
    <source>
        <strain evidence="7 8">S1-36</strain>
    </source>
</reference>
<keyword evidence="2" id="KW-0808">Transferase</keyword>
<dbReference type="GO" id="GO:0000271">
    <property type="term" value="P:polysaccharide biosynthetic process"/>
    <property type="evidence" value="ECO:0007669"/>
    <property type="project" value="UniProtKB-KW"/>
</dbReference>
<sequence>MNAPIDAVYTWVNDSDPIWRCMVSEARRQMGEEESGIESSASVARFQNRNELVYSIKSLRKHAPWIRRVYVVSNCELPAEIAHADDVEFVHHEAIFPDTSVLPVFNSRAIESNLHRIPNLSEHFLYLNDDFFLCSDMAVTDFFTPERHPCVFPTRHDMPYETQPPLSHFEHGALNACRLIERDLGYRPEKRLHHAPYALRRSTLQEIEDRYPDLVNATRARKFRHREDIPLATSMHAYYCHATGRAELRDIRCRYVDIGDPLFLLLVHPLSPLRRGKYQTCCLNEVRAMKLFGGLRDRIVVRLLDRMFN</sequence>
<dbReference type="AlphaFoldDB" id="A0AAP8SLU3"/>